<accession>A0A0P8BPE0</accession>
<keyword evidence="2" id="KW-0808">Transferase</keyword>
<dbReference type="Proteomes" id="UP000050465">
    <property type="component" value="Unassembled WGS sequence"/>
</dbReference>
<evidence type="ECO:0000259" key="1">
    <source>
        <dbReference type="Pfam" id="PF00534"/>
    </source>
</evidence>
<dbReference type="InterPro" id="IPR050194">
    <property type="entry name" value="Glycosyltransferase_grp1"/>
</dbReference>
<dbReference type="EMBL" id="LJZR01000010">
    <property type="protein sequence ID" value="KPQ35771.1"/>
    <property type="molecule type" value="Genomic_DNA"/>
</dbReference>
<dbReference type="EC" id="2.4.1.-" evidence="2"/>
<comment type="caution">
    <text evidence="2">The sequence shown here is derived from an EMBL/GenBank/DDBJ whole genome shotgun (WGS) entry which is preliminary data.</text>
</comment>
<evidence type="ECO:0000313" key="2">
    <source>
        <dbReference type="EMBL" id="KPQ35771.1"/>
    </source>
</evidence>
<protein>
    <submittedName>
        <fullName evidence="2">UDP-glucose:tetrahydrobiopterin glucosyltransferase</fullName>
        <ecNumber evidence="2">2.4.1.-</ecNumber>
    </submittedName>
</protein>
<dbReference type="PATRIC" id="fig|1666911.3.peg.674"/>
<dbReference type="GO" id="GO:0016757">
    <property type="term" value="F:glycosyltransferase activity"/>
    <property type="evidence" value="ECO:0007669"/>
    <property type="project" value="UniProtKB-KW"/>
</dbReference>
<dbReference type="SUPFAM" id="SSF53756">
    <property type="entry name" value="UDP-Glycosyltransferase/glycogen phosphorylase"/>
    <property type="match status" value="1"/>
</dbReference>
<organism evidence="2 3">
    <name type="scientific">Phormidesmis priestleyi Ana</name>
    <dbReference type="NCBI Taxonomy" id="1666911"/>
    <lineage>
        <taxon>Bacteria</taxon>
        <taxon>Bacillati</taxon>
        <taxon>Cyanobacteriota</taxon>
        <taxon>Cyanophyceae</taxon>
        <taxon>Leptolyngbyales</taxon>
        <taxon>Leptolyngbyaceae</taxon>
        <taxon>Phormidesmis</taxon>
    </lineage>
</organism>
<feature type="domain" description="Glycosyl transferase family 1" evidence="1">
    <location>
        <begin position="208"/>
        <end position="343"/>
    </location>
</feature>
<reference evidence="2 3" key="1">
    <citation type="submission" date="2015-09" db="EMBL/GenBank/DDBJ databases">
        <title>Identification and resolution of microdiversity through metagenomic sequencing of parallel consortia.</title>
        <authorList>
            <person name="Nelson W.C."/>
            <person name="Romine M.F."/>
            <person name="Lindemann S.R."/>
        </authorList>
    </citation>
    <scope>NUCLEOTIDE SEQUENCE [LARGE SCALE GENOMIC DNA]</scope>
    <source>
        <strain evidence="2">Ana</strain>
    </source>
</reference>
<dbReference type="PANTHER" id="PTHR45947:SF3">
    <property type="entry name" value="SULFOQUINOVOSYL TRANSFERASE SQD2"/>
    <property type="match status" value="1"/>
</dbReference>
<sequence>MAILPLIPPQKTPLRLLLLSTPVGPLGSGLGGGVEASVVNLARVLGQRGHRITIVAPLGSVLPDHSQVELVQMVGSFQPTAQTQPRLQPSEPFPVANSALANACEYVQAEQARYDLIVNFAYDWQPFQLTAMLETPLAHFVTMGSLLDVMDQVIAQTALQFPNRLGAYTRSQAETFRQTSLSDWQILGSAIDLQQYDYCDEPEGSLGWVGRISPEKGLEDAIAASASARRPLKIFGKIEDAAYWQSLTKQINEAPAPVNYCGFLSTPELQKALGSTQALLMTPKWIEAFGMVAIEAMACGVPVIAYRRGGPAEIVRDGQTGWLVQPDNIEALVSAIARIGEIDRRQCRQDAADLYSLTAWGDRFERWFYQIVSGMMSS</sequence>
<keyword evidence="2" id="KW-0328">Glycosyltransferase</keyword>
<dbReference type="Gene3D" id="3.40.50.2000">
    <property type="entry name" value="Glycogen Phosphorylase B"/>
    <property type="match status" value="2"/>
</dbReference>
<dbReference type="InterPro" id="IPR001296">
    <property type="entry name" value="Glyco_trans_1"/>
</dbReference>
<dbReference type="PANTHER" id="PTHR45947">
    <property type="entry name" value="SULFOQUINOVOSYL TRANSFERASE SQD2"/>
    <property type="match status" value="1"/>
</dbReference>
<dbReference type="STRING" id="1666911.HLUCCA11_09390"/>
<dbReference type="AlphaFoldDB" id="A0A0P8BPE0"/>
<name>A0A0P8BPE0_9CYAN</name>
<proteinExistence type="predicted"/>
<dbReference type="Pfam" id="PF00534">
    <property type="entry name" value="Glycos_transf_1"/>
    <property type="match status" value="1"/>
</dbReference>
<evidence type="ECO:0000313" key="3">
    <source>
        <dbReference type="Proteomes" id="UP000050465"/>
    </source>
</evidence>
<gene>
    <name evidence="2" type="ORF">HLUCCA11_09390</name>
</gene>